<evidence type="ECO:0000313" key="2">
    <source>
        <dbReference type="Proteomes" id="UP001341135"/>
    </source>
</evidence>
<keyword evidence="2" id="KW-1185">Reference proteome</keyword>
<evidence type="ECO:0000313" key="1">
    <source>
        <dbReference type="EMBL" id="BES82353.1"/>
    </source>
</evidence>
<name>A0ABM8IZG8_9CREN</name>
<dbReference type="Proteomes" id="UP001341135">
    <property type="component" value="Chromosome"/>
</dbReference>
<proteinExistence type="predicted"/>
<organism evidence="1 2">
    <name type="scientific">Pyrodictium abyssi</name>
    <dbReference type="NCBI Taxonomy" id="54256"/>
    <lineage>
        <taxon>Archaea</taxon>
        <taxon>Thermoproteota</taxon>
        <taxon>Thermoprotei</taxon>
        <taxon>Desulfurococcales</taxon>
        <taxon>Pyrodictiaceae</taxon>
        <taxon>Pyrodictium</taxon>
    </lineage>
</organism>
<gene>
    <name evidence="1" type="ORF">PABY_19200</name>
</gene>
<reference evidence="1 2" key="1">
    <citation type="submission" date="2023-09" db="EMBL/GenBank/DDBJ databases">
        <title>Pyrofollis japonicus gen. nov. sp. nov., a novel member of the family Pyrodictiaceae isolated from the Iheya North hydrothermal field.</title>
        <authorList>
            <person name="Miyazaki U."/>
            <person name="Sanari M."/>
            <person name="Tame A."/>
            <person name="Kitajima M."/>
            <person name="Okamoto A."/>
            <person name="Sawayama S."/>
            <person name="Miyazaki J."/>
            <person name="Takai K."/>
            <person name="Nakagawa S."/>
        </authorList>
    </citation>
    <scope>NUCLEOTIDE SEQUENCE [LARGE SCALE GENOMIC DNA]</scope>
    <source>
        <strain evidence="1 2">AV2</strain>
    </source>
</reference>
<sequence length="57" mass="6107">MSRPIVYLDSSAIVGRHVLEPGSRYVRSIYARAYGGEAKISFSVWNIGKVLGAPGPG</sequence>
<dbReference type="EMBL" id="AP028907">
    <property type="protein sequence ID" value="BES82353.1"/>
    <property type="molecule type" value="Genomic_DNA"/>
</dbReference>
<protein>
    <submittedName>
        <fullName evidence="1">Uncharacterized protein</fullName>
    </submittedName>
</protein>
<accession>A0ABM8IZG8</accession>